<name>A0ABV7CC53_9VIBR</name>
<evidence type="ECO:0000259" key="3">
    <source>
        <dbReference type="Pfam" id="PF02826"/>
    </source>
</evidence>
<dbReference type="RefSeq" id="WP_123014582.1">
    <property type="nucleotide sequence ID" value="NZ_AP024912.1"/>
</dbReference>
<dbReference type="InterPro" id="IPR036291">
    <property type="entry name" value="NAD(P)-bd_dom_sf"/>
</dbReference>
<dbReference type="InterPro" id="IPR006140">
    <property type="entry name" value="D-isomer_DH_NAD-bd"/>
</dbReference>
<evidence type="ECO:0000256" key="2">
    <source>
        <dbReference type="ARBA" id="ARBA00023027"/>
    </source>
</evidence>
<dbReference type="Proteomes" id="UP001595384">
    <property type="component" value="Unassembled WGS sequence"/>
</dbReference>
<proteinExistence type="predicted"/>
<dbReference type="PANTHER" id="PTHR43333:SF1">
    <property type="entry name" value="D-ISOMER SPECIFIC 2-HYDROXYACID DEHYDROGENASE NAD-BINDING DOMAIN-CONTAINING PROTEIN"/>
    <property type="match status" value="1"/>
</dbReference>
<feature type="domain" description="D-isomer specific 2-hydroxyacid dehydrogenase NAD-binding" evidence="3">
    <location>
        <begin position="137"/>
        <end position="308"/>
    </location>
</feature>
<keyword evidence="5" id="KW-1185">Reference proteome</keyword>
<dbReference type="Pfam" id="PF02826">
    <property type="entry name" value="2-Hacid_dh_C"/>
    <property type="match status" value="1"/>
</dbReference>
<organism evidence="4 5">
    <name type="scientific">Vibrio zhugei</name>
    <dbReference type="NCBI Taxonomy" id="2479546"/>
    <lineage>
        <taxon>Bacteria</taxon>
        <taxon>Pseudomonadati</taxon>
        <taxon>Pseudomonadota</taxon>
        <taxon>Gammaproteobacteria</taxon>
        <taxon>Vibrionales</taxon>
        <taxon>Vibrionaceae</taxon>
        <taxon>Vibrio</taxon>
    </lineage>
</organism>
<dbReference type="Gene3D" id="3.40.50.720">
    <property type="entry name" value="NAD(P)-binding Rossmann-like Domain"/>
    <property type="match status" value="2"/>
</dbReference>
<evidence type="ECO:0000256" key="1">
    <source>
        <dbReference type="ARBA" id="ARBA00023002"/>
    </source>
</evidence>
<reference evidence="5" key="1">
    <citation type="journal article" date="2019" name="Int. J. Syst. Evol. Microbiol.">
        <title>The Global Catalogue of Microorganisms (GCM) 10K type strain sequencing project: providing services to taxonomists for standard genome sequencing and annotation.</title>
        <authorList>
            <consortium name="The Broad Institute Genomics Platform"/>
            <consortium name="The Broad Institute Genome Sequencing Center for Infectious Disease"/>
            <person name="Wu L."/>
            <person name="Ma J."/>
        </authorList>
    </citation>
    <scope>NUCLEOTIDE SEQUENCE [LARGE SCALE GENOMIC DNA]</scope>
    <source>
        <strain evidence="5">KCTC 62784</strain>
    </source>
</reference>
<evidence type="ECO:0000313" key="4">
    <source>
        <dbReference type="EMBL" id="MFC3024060.1"/>
    </source>
</evidence>
<dbReference type="SUPFAM" id="SSF52283">
    <property type="entry name" value="Formate/glycerate dehydrogenase catalytic domain-like"/>
    <property type="match status" value="1"/>
</dbReference>
<dbReference type="CDD" id="cd12164">
    <property type="entry name" value="GDH_like_2"/>
    <property type="match status" value="1"/>
</dbReference>
<protein>
    <submittedName>
        <fullName evidence="4">2-hydroxyacid dehydrogenase</fullName>
    </submittedName>
</protein>
<comment type="caution">
    <text evidence="4">The sequence shown here is derived from an EMBL/GenBank/DDBJ whole genome shotgun (WGS) entry which is preliminary data.</text>
</comment>
<gene>
    <name evidence="4" type="ORF">ACFODT_09490</name>
</gene>
<sequence>MPKLFMQWCIEYTGALATELDYFLVYLNTQYKEVGVVVLCYLDKERGLAWKQALGQELPQLQFRVWPDHGDMNDIEAVITWKIPEDILSRLPNLRVIFTVSAGVDQIDFNTIPESVTVARMVNTDLEQQMAEYACTAVLSVYRQFPLYQKQHNAHQWQQQHITPAHQYHVGVMGLGQQGKAVLNHLSAFQFSLRGWARGRHHLPNVACYAGAEEFSSFLKGLDCIICVLPLTDETHHILNHRVFEQLNTGACVINIGRGGHVNETELLSALTSGQLGHAILDVTQQEPLPEDSPMWQHPNLLITPHIAGITRLEAGYESVRDNLKRLLEQQPLIGVVDRTAEY</sequence>
<dbReference type="PROSITE" id="PS00671">
    <property type="entry name" value="D_2_HYDROXYACID_DH_3"/>
    <property type="match status" value="1"/>
</dbReference>
<keyword evidence="1" id="KW-0560">Oxidoreductase</keyword>
<dbReference type="SUPFAM" id="SSF51735">
    <property type="entry name" value="NAD(P)-binding Rossmann-fold domains"/>
    <property type="match status" value="1"/>
</dbReference>
<evidence type="ECO:0000313" key="5">
    <source>
        <dbReference type="Proteomes" id="UP001595384"/>
    </source>
</evidence>
<dbReference type="PANTHER" id="PTHR43333">
    <property type="entry name" value="2-HACID_DH_C DOMAIN-CONTAINING PROTEIN"/>
    <property type="match status" value="1"/>
</dbReference>
<dbReference type="EMBL" id="JBHRSE010000061">
    <property type="protein sequence ID" value="MFC3024060.1"/>
    <property type="molecule type" value="Genomic_DNA"/>
</dbReference>
<accession>A0ABV7CC53</accession>
<keyword evidence="2" id="KW-0520">NAD</keyword>
<dbReference type="InterPro" id="IPR029753">
    <property type="entry name" value="D-isomer_DH_CS"/>
</dbReference>